<keyword evidence="2" id="KW-0238">DNA-binding</keyword>
<dbReference type="Gene3D" id="1.10.10.10">
    <property type="entry name" value="Winged helix-like DNA-binding domain superfamily/Winged helix DNA-binding domain"/>
    <property type="match status" value="1"/>
</dbReference>
<dbReference type="AlphaFoldDB" id="A0A2T5GBI6"/>
<evidence type="ECO:0000256" key="1">
    <source>
        <dbReference type="ARBA" id="ARBA00023015"/>
    </source>
</evidence>
<keyword evidence="3" id="KW-0804">Transcription</keyword>
<dbReference type="PANTHER" id="PTHR44688">
    <property type="entry name" value="DNA-BINDING TRANSCRIPTIONAL ACTIVATOR DEVR_DOSR"/>
    <property type="match status" value="1"/>
</dbReference>
<dbReference type="EMBL" id="PEBV01000014">
    <property type="protein sequence ID" value="PTQ53554.1"/>
    <property type="molecule type" value="Genomic_DNA"/>
</dbReference>
<proteinExistence type="predicted"/>
<sequence length="390" mass="41432">MWALVVLQRMRHRRSQKQAAGPEERRKAVDPLLSALQASEWGLLLLEKMGEGSIVRWAGGRLWVRLGFDPEALSGRPLEAVVFAKEATAAAEAAFAGRDGAACAFFQAGWGLMGRVYPVRREGTVVAAWLLVLPAYAENPWSIGKRDERAMAKAALDEQALASNGAQAPVRPAPEAEADPEAVFAALEALLASAIDILARHPEALRQAGRVAERMAALQALLARSGWPDAGAPVREVGGGGAAEEAAGGAPAGGGGRPGPIAAYETENGDGPAPDADEGDAAPAGEVPSLADGNGFPDAVFSAPAEPETWRVERLKKRIDAFSTLTQREKEVLLELSLGKRNREIAETLFISEHTVKNHISNIFAKLGVSDRVQLLSLLYRGRPPDRADD</sequence>
<evidence type="ECO:0000256" key="3">
    <source>
        <dbReference type="ARBA" id="ARBA00023163"/>
    </source>
</evidence>
<dbReference type="SMART" id="SM00421">
    <property type="entry name" value="HTH_LUXR"/>
    <property type="match status" value="1"/>
</dbReference>
<dbReference type="InterPro" id="IPR000792">
    <property type="entry name" value="Tscrpt_reg_LuxR_C"/>
</dbReference>
<keyword evidence="1" id="KW-0805">Transcription regulation</keyword>
<feature type="region of interest" description="Disordered" evidence="4">
    <location>
        <begin position="229"/>
        <end position="302"/>
    </location>
</feature>
<dbReference type="InterPro" id="IPR016032">
    <property type="entry name" value="Sig_transdc_resp-reg_C-effctor"/>
</dbReference>
<dbReference type="Pfam" id="PF00196">
    <property type="entry name" value="GerE"/>
    <property type="match status" value="1"/>
</dbReference>
<dbReference type="PRINTS" id="PR00038">
    <property type="entry name" value="HTHLUXR"/>
</dbReference>
<dbReference type="SUPFAM" id="SSF46894">
    <property type="entry name" value="C-terminal effector domain of the bipartite response regulators"/>
    <property type="match status" value="1"/>
</dbReference>
<gene>
    <name evidence="6" type="ORF">HSCHL_1731</name>
</gene>
<comment type="caution">
    <text evidence="6">The sequence shown here is derived from an EMBL/GenBank/DDBJ whole genome shotgun (WGS) entry which is preliminary data.</text>
</comment>
<dbReference type="GO" id="GO:0006355">
    <property type="term" value="P:regulation of DNA-templated transcription"/>
    <property type="evidence" value="ECO:0007669"/>
    <property type="project" value="InterPro"/>
</dbReference>
<dbReference type="PROSITE" id="PS00622">
    <property type="entry name" value="HTH_LUXR_1"/>
    <property type="match status" value="1"/>
</dbReference>
<name>A0A2T5GBI6_HYDSH</name>
<dbReference type="Proteomes" id="UP000244180">
    <property type="component" value="Unassembled WGS sequence"/>
</dbReference>
<dbReference type="CDD" id="cd06170">
    <property type="entry name" value="LuxR_C_like"/>
    <property type="match status" value="1"/>
</dbReference>
<protein>
    <submittedName>
        <fullName evidence="6">Putative two-component system response regulator</fullName>
    </submittedName>
</protein>
<accession>A0A2T5GBI6</accession>
<feature type="domain" description="HTH luxR-type" evidence="5">
    <location>
        <begin position="318"/>
        <end position="383"/>
    </location>
</feature>
<dbReference type="GO" id="GO:0003677">
    <property type="term" value="F:DNA binding"/>
    <property type="evidence" value="ECO:0007669"/>
    <property type="project" value="UniProtKB-KW"/>
</dbReference>
<evidence type="ECO:0000313" key="7">
    <source>
        <dbReference type="Proteomes" id="UP000244180"/>
    </source>
</evidence>
<dbReference type="PROSITE" id="PS50043">
    <property type="entry name" value="HTH_LUXR_2"/>
    <property type="match status" value="1"/>
</dbReference>
<evidence type="ECO:0000256" key="2">
    <source>
        <dbReference type="ARBA" id="ARBA00023125"/>
    </source>
</evidence>
<organism evidence="6 7">
    <name type="scientific">Hydrogenibacillus schlegelii</name>
    <name type="common">Bacillus schlegelii</name>
    <dbReference type="NCBI Taxonomy" id="1484"/>
    <lineage>
        <taxon>Bacteria</taxon>
        <taxon>Bacillati</taxon>
        <taxon>Bacillota</taxon>
        <taxon>Bacilli</taxon>
        <taxon>Bacillales</taxon>
        <taxon>Bacillales Family X. Incertae Sedis</taxon>
        <taxon>Hydrogenibacillus</taxon>
    </lineage>
</organism>
<evidence type="ECO:0000256" key="4">
    <source>
        <dbReference type="SAM" id="MobiDB-lite"/>
    </source>
</evidence>
<dbReference type="InterPro" id="IPR036388">
    <property type="entry name" value="WH-like_DNA-bd_sf"/>
</dbReference>
<dbReference type="PANTHER" id="PTHR44688:SF16">
    <property type="entry name" value="DNA-BINDING TRANSCRIPTIONAL ACTIVATOR DEVR_DOSR"/>
    <property type="match status" value="1"/>
</dbReference>
<feature type="compositionally biased region" description="Low complexity" evidence="4">
    <location>
        <begin position="259"/>
        <end position="274"/>
    </location>
</feature>
<evidence type="ECO:0000313" key="6">
    <source>
        <dbReference type="EMBL" id="PTQ53554.1"/>
    </source>
</evidence>
<evidence type="ECO:0000259" key="5">
    <source>
        <dbReference type="PROSITE" id="PS50043"/>
    </source>
</evidence>
<reference evidence="6 7" key="1">
    <citation type="submission" date="2017-08" db="EMBL/GenBank/DDBJ databases">
        <title>Burning lignite coal seam in the remote Altai Mountains harbors a hydrogen-driven thermophilic microbial community.</title>
        <authorList>
            <person name="Kadnikov V.V."/>
            <person name="Mardanov A.V."/>
            <person name="Ivasenko D."/>
            <person name="Beletsky A.V."/>
            <person name="Karnachuk O.V."/>
            <person name="Ravin N.V."/>
        </authorList>
    </citation>
    <scope>NUCLEOTIDE SEQUENCE [LARGE SCALE GENOMIC DNA]</scope>
    <source>
        <strain evidence="6">AL33</strain>
    </source>
</reference>